<accession>A0ABS7VLT1</accession>
<organism evidence="2 3">
    <name type="scientific">Microvirga puerhi</name>
    <dbReference type="NCBI Taxonomy" id="2876078"/>
    <lineage>
        <taxon>Bacteria</taxon>
        <taxon>Pseudomonadati</taxon>
        <taxon>Pseudomonadota</taxon>
        <taxon>Alphaproteobacteria</taxon>
        <taxon>Hyphomicrobiales</taxon>
        <taxon>Methylobacteriaceae</taxon>
        <taxon>Microvirga</taxon>
    </lineage>
</organism>
<dbReference type="Proteomes" id="UP000704176">
    <property type="component" value="Unassembled WGS sequence"/>
</dbReference>
<dbReference type="RefSeq" id="WP_224312817.1">
    <property type="nucleotide sequence ID" value="NZ_JAIRBM010000005.1"/>
</dbReference>
<keyword evidence="1" id="KW-0732">Signal</keyword>
<feature type="signal peptide" evidence="1">
    <location>
        <begin position="1"/>
        <end position="25"/>
    </location>
</feature>
<comment type="caution">
    <text evidence="2">The sequence shown here is derived from an EMBL/GenBank/DDBJ whole genome shotgun (WGS) entry which is preliminary data.</text>
</comment>
<keyword evidence="3" id="KW-1185">Reference proteome</keyword>
<sequence length="431" mass="46938">MTRLKWLGVLTLALMAQGLSLVGNAQTRVEEYFKVFPSERAPDGGKPALFLRRDPITAIAIGFEHGQLARMATIVTIFAKASSLPLTFSDKGANLILIRAPDTHRGTKLNPEALRQSGIGLNVIATMNEDGVWGSGCGIYNFRNKYGSISASIGVVDAALSEDEQRVCSSFIIAAAFGFGLGLNDGTSLPREVNVYRNAYIVRVVSLCKDIYAQQSNEQYKKCIEGEVSKFLQLDIKALMHTNANSAGEDVIFARTAPIVLGYGGFDQTGIGVIEETVALYAEASSLPVSVSDKNVNLAILKAENISDGDALRTESLAKYSLSDEMIRELVQLPGWSRGCGVYAFRGKDGRVSTSVGIVDKSLSRQDERDCLNFIISMSFGVEVHSKELARDDAFTYAIAYLLSIVPICERENRDAKSALKCIGERYERLN</sequence>
<gene>
    <name evidence="2" type="ORF">K9B37_09425</name>
</gene>
<evidence type="ECO:0000313" key="2">
    <source>
        <dbReference type="EMBL" id="MBZ6076502.1"/>
    </source>
</evidence>
<reference evidence="2 3" key="1">
    <citation type="submission" date="2021-09" db="EMBL/GenBank/DDBJ databases">
        <title>The complete genome sequence of a new microorganism.</title>
        <authorList>
            <person name="Zi Z."/>
        </authorList>
    </citation>
    <scope>NUCLEOTIDE SEQUENCE [LARGE SCALE GENOMIC DNA]</scope>
    <source>
        <strain evidence="2 3">WGZ8</strain>
    </source>
</reference>
<name>A0ABS7VLT1_9HYPH</name>
<evidence type="ECO:0000313" key="3">
    <source>
        <dbReference type="Proteomes" id="UP000704176"/>
    </source>
</evidence>
<evidence type="ECO:0000256" key="1">
    <source>
        <dbReference type="SAM" id="SignalP"/>
    </source>
</evidence>
<dbReference type="EMBL" id="JAIRBM010000005">
    <property type="protein sequence ID" value="MBZ6076502.1"/>
    <property type="molecule type" value="Genomic_DNA"/>
</dbReference>
<proteinExistence type="predicted"/>
<protein>
    <submittedName>
        <fullName evidence="2">Uncharacterized protein</fullName>
    </submittedName>
</protein>
<feature type="chain" id="PRO_5047213365" evidence="1">
    <location>
        <begin position="26"/>
        <end position="431"/>
    </location>
</feature>